<evidence type="ECO:0000313" key="2">
    <source>
        <dbReference type="EMBL" id="QFR24084.1"/>
    </source>
</evidence>
<dbReference type="AlphaFoldDB" id="A0A5P8M725"/>
<dbReference type="InterPro" id="IPR002048">
    <property type="entry name" value="EF_hand_dom"/>
</dbReference>
<feature type="domain" description="EF-hand" evidence="1">
    <location>
        <begin position="165"/>
        <end position="200"/>
    </location>
</feature>
<dbReference type="SUPFAM" id="SSF47473">
    <property type="entry name" value="EF-hand"/>
    <property type="match status" value="1"/>
</dbReference>
<dbReference type="Pfam" id="PF06854">
    <property type="entry name" value="Phage_Gp15"/>
    <property type="match status" value="1"/>
</dbReference>
<gene>
    <name evidence="2" type="ORF">D1010_12205</name>
</gene>
<protein>
    <recommendedName>
        <fullName evidence="1">EF-hand domain-containing protein</fullName>
    </recommendedName>
</protein>
<name>A0A5P8M725_9LACO</name>
<sequence length="215" mass="25126">MATLTKHLTSLKFKDRSYTVDLAYPLVLEYFKAIKDTHLTTREQLHTALYLFVGKQADDLSIDDQTQLLVAIYKTYIFTDTDRRLAEFVKHEPKAFDNEQDQALIYSAFLQQYGIDLSDPDIRMQLSWSQYNALLDGLGEDTYFRRITSIRTMKIPDDASDEYKDYIKRMKTMYALVTHDGSGKLTKDEVKAILAPLDMPHKMLKLKELREKHRI</sequence>
<evidence type="ECO:0000313" key="3">
    <source>
        <dbReference type="Proteomes" id="UP000326779"/>
    </source>
</evidence>
<dbReference type="InterPro" id="IPR009660">
    <property type="entry name" value="Phage_A500_Gp15"/>
</dbReference>
<dbReference type="KEGG" id="lhb:D1010_12205"/>
<proteinExistence type="predicted"/>
<accession>A0A5P8M725</accession>
<dbReference type="GO" id="GO:0005509">
    <property type="term" value="F:calcium ion binding"/>
    <property type="evidence" value="ECO:0007669"/>
    <property type="project" value="InterPro"/>
</dbReference>
<organism evidence="2 3">
    <name type="scientific">Schleiferilactobacillus harbinensis</name>
    <dbReference type="NCBI Taxonomy" id="304207"/>
    <lineage>
        <taxon>Bacteria</taxon>
        <taxon>Bacillati</taxon>
        <taxon>Bacillota</taxon>
        <taxon>Bacilli</taxon>
        <taxon>Lactobacillales</taxon>
        <taxon>Lactobacillaceae</taxon>
        <taxon>Schleiferilactobacillus</taxon>
    </lineage>
</organism>
<dbReference type="EMBL" id="CP045143">
    <property type="protein sequence ID" value="QFR24084.1"/>
    <property type="molecule type" value="Genomic_DNA"/>
</dbReference>
<dbReference type="PROSITE" id="PS50222">
    <property type="entry name" value="EF_HAND_2"/>
    <property type="match status" value="1"/>
</dbReference>
<evidence type="ECO:0000259" key="1">
    <source>
        <dbReference type="PROSITE" id="PS50222"/>
    </source>
</evidence>
<reference evidence="2 3" key="1">
    <citation type="submission" date="2019-10" db="EMBL/GenBank/DDBJ databases">
        <title>The completed genome of Lactobacillus harbinensis M1.</title>
        <authorList>
            <person name="Zheng Y."/>
        </authorList>
    </citation>
    <scope>NUCLEOTIDE SEQUENCE [LARGE SCALE GENOMIC DNA]</scope>
    <source>
        <strain evidence="2 3">M1</strain>
    </source>
</reference>
<dbReference type="Proteomes" id="UP000326779">
    <property type="component" value="Chromosome"/>
</dbReference>
<dbReference type="InterPro" id="IPR011992">
    <property type="entry name" value="EF-hand-dom_pair"/>
</dbReference>
<dbReference type="RefSeq" id="WP_152261093.1">
    <property type="nucleotide sequence ID" value="NZ_CP045143.1"/>
</dbReference>